<dbReference type="Proteomes" id="UP000012065">
    <property type="component" value="Unassembled WGS sequence"/>
</dbReference>
<sequence length="149" mass="15981">MLDVIPRPAGDDAKEAVGEALVAFAKFCEVLVAYSTPGFGRDTLVKLIDGEASLPTSLRPLSIYSASTSSEEDELPALLVLPTLLHDTSVAALLEIDESAYRERCLSGFGRAESSEGVVVRAVLARLDEVGGSDVPEWIKAWMKTRAED</sequence>
<keyword evidence="4" id="KW-1185">Reference proteome</keyword>
<dbReference type="AlphaFoldDB" id="M5CFY7"/>
<name>M5CFY7_THACB</name>
<evidence type="ECO:0000313" key="4">
    <source>
        <dbReference type="Proteomes" id="UP000059188"/>
    </source>
</evidence>
<protein>
    <submittedName>
        <fullName evidence="1">Uncharacterized protein</fullName>
    </submittedName>
</protein>
<accession>M5CFY7</accession>
<dbReference type="OrthoDB" id="1734943at2759"/>
<reference evidence="1 3" key="2">
    <citation type="journal article" date="2013" name="J. Biotechnol.">
        <title>Establishment and interpretation of the genome sequence of the phytopathogenic fungus Rhizoctonia solani AG1-IB isolate 7/3/14.</title>
        <authorList>
            <person name="Wibberg D.W."/>
            <person name="Jelonek L.J."/>
            <person name="Rupp O.R."/>
            <person name="Hennig M.H."/>
            <person name="Eikmeyer F.E."/>
            <person name="Goesmann A.G."/>
            <person name="Hartmann A.H."/>
            <person name="Borriss R.B."/>
            <person name="Grosch R.G."/>
            <person name="Puehler A.P."/>
            <person name="Schlueter A.S."/>
        </authorList>
    </citation>
    <scope>NUCLEOTIDE SEQUENCE [LARGE SCALE GENOMIC DNA]</scope>
    <source>
        <strain evidence="3">AG1-IB / isolate 7/3/14</strain>
        <strain evidence="1">Isolate 7/3/14</strain>
    </source>
</reference>
<dbReference type="HOGENOM" id="CLU_103465_0_0_1"/>
<dbReference type="Proteomes" id="UP000059188">
    <property type="component" value="Unassembled WGS sequence"/>
</dbReference>
<dbReference type="EMBL" id="CAOJ01014213">
    <property type="protein sequence ID" value="CCO35187.1"/>
    <property type="molecule type" value="Genomic_DNA"/>
</dbReference>
<evidence type="ECO:0000313" key="2">
    <source>
        <dbReference type="EMBL" id="CEL62804.1"/>
    </source>
</evidence>
<gene>
    <name evidence="1" type="ORF">BN14_09302</name>
    <name evidence="2" type="ORF">RSOLAG1IB_10488</name>
</gene>
<dbReference type="EMBL" id="LN679170">
    <property type="protein sequence ID" value="CEL62804.1"/>
    <property type="molecule type" value="Genomic_DNA"/>
</dbReference>
<organism evidence="1 3">
    <name type="scientific">Thanatephorus cucumeris (strain AG1-IB / isolate 7/3/14)</name>
    <name type="common">Lettuce bottom rot fungus</name>
    <name type="synonym">Rhizoctonia solani</name>
    <dbReference type="NCBI Taxonomy" id="1108050"/>
    <lineage>
        <taxon>Eukaryota</taxon>
        <taxon>Fungi</taxon>
        <taxon>Dikarya</taxon>
        <taxon>Basidiomycota</taxon>
        <taxon>Agaricomycotina</taxon>
        <taxon>Agaricomycetes</taxon>
        <taxon>Cantharellales</taxon>
        <taxon>Ceratobasidiaceae</taxon>
        <taxon>Rhizoctonia</taxon>
        <taxon>Rhizoctonia solani AG-1</taxon>
    </lineage>
</organism>
<proteinExistence type="predicted"/>
<evidence type="ECO:0000313" key="3">
    <source>
        <dbReference type="Proteomes" id="UP000012065"/>
    </source>
</evidence>
<evidence type="ECO:0000313" key="1">
    <source>
        <dbReference type="EMBL" id="CCO35187.1"/>
    </source>
</evidence>
<reference evidence="1" key="1">
    <citation type="submission" date="2012-10" db="EMBL/GenBank/DDBJ databases">
        <authorList>
            <person name="Jelonek L."/>
        </authorList>
    </citation>
    <scope>NUCLEOTIDE SEQUENCE</scope>
    <source>
        <strain evidence="1">Isolate 7/3/14</strain>
    </source>
</reference>
<reference evidence="2 4" key="3">
    <citation type="submission" date="2014-11" db="EMBL/GenBank/DDBJ databases">
        <authorList>
            <person name="Wibberg Daniel"/>
        </authorList>
    </citation>
    <scope>NUCLEOTIDE SEQUENCE [LARGE SCALE GENOMIC DNA]</scope>
    <source>
        <strain evidence="2">Rhizoctonia solani AG1-IB 7/3/14</strain>
    </source>
</reference>